<dbReference type="PANTHER" id="PTHR47953:SF16">
    <property type="entry name" value="CYTOCHROME P450 71D8"/>
    <property type="match status" value="1"/>
</dbReference>
<dbReference type="InterPro" id="IPR001128">
    <property type="entry name" value="Cyt_P450"/>
</dbReference>
<comment type="similarity">
    <text evidence="1">Belongs to the cytochrome P450 family.</text>
</comment>
<sequence>MHLQLGEISTIVVSSPDLAKEILKTRDLAFVQRPKLIAPNILAYDSTGIVFAPYGDYWRQMRKICTSELLILESVEMASGFDVVDLFASFKAIHFITRTKARLQSMQKKSDKILESIINEHQTNSIHAGMQDENLVDVLLRVQQSGYLEVPITQENVKAVIWLS</sequence>
<evidence type="ECO:0000313" key="7">
    <source>
        <dbReference type="EMBL" id="RHN65092.1"/>
    </source>
</evidence>
<accession>A0A396IHM7</accession>
<name>A0A396IHM7_MEDTR</name>
<dbReference type="EC" id="1.14.14.150" evidence="7"/>
<dbReference type="GO" id="GO:0102934">
    <property type="term" value="F:costunolide synthase activity"/>
    <property type="evidence" value="ECO:0007669"/>
    <property type="project" value="UniProtKB-EC"/>
</dbReference>
<organism evidence="7">
    <name type="scientific">Medicago truncatula</name>
    <name type="common">Barrel medic</name>
    <name type="synonym">Medicago tribuloides</name>
    <dbReference type="NCBI Taxonomy" id="3880"/>
    <lineage>
        <taxon>Eukaryota</taxon>
        <taxon>Viridiplantae</taxon>
        <taxon>Streptophyta</taxon>
        <taxon>Embryophyta</taxon>
        <taxon>Tracheophyta</taxon>
        <taxon>Spermatophyta</taxon>
        <taxon>Magnoliopsida</taxon>
        <taxon>eudicotyledons</taxon>
        <taxon>Gunneridae</taxon>
        <taxon>Pentapetalae</taxon>
        <taxon>rosids</taxon>
        <taxon>fabids</taxon>
        <taxon>Fabales</taxon>
        <taxon>Fabaceae</taxon>
        <taxon>Papilionoideae</taxon>
        <taxon>50 kb inversion clade</taxon>
        <taxon>NPAAA clade</taxon>
        <taxon>Hologalegina</taxon>
        <taxon>IRL clade</taxon>
        <taxon>Trifolieae</taxon>
        <taxon>Medicago</taxon>
    </lineage>
</organism>
<keyword evidence="6" id="KW-0503">Monooxygenase</keyword>
<dbReference type="EMBL" id="PSQE01000004">
    <property type="protein sequence ID" value="RHN65092.1"/>
    <property type="molecule type" value="Genomic_DNA"/>
</dbReference>
<protein>
    <submittedName>
        <fullName evidence="7">Putative costunolide synthase</fullName>
        <ecNumber evidence="7">1.14.14.150</ecNumber>
    </submittedName>
</protein>
<dbReference type="InterPro" id="IPR036396">
    <property type="entry name" value="Cyt_P450_sf"/>
</dbReference>
<evidence type="ECO:0000256" key="2">
    <source>
        <dbReference type="ARBA" id="ARBA00022617"/>
    </source>
</evidence>
<dbReference type="GO" id="GO:0005506">
    <property type="term" value="F:iron ion binding"/>
    <property type="evidence" value="ECO:0007669"/>
    <property type="project" value="InterPro"/>
</dbReference>
<proteinExistence type="inferred from homology"/>
<dbReference type="SUPFAM" id="SSF48264">
    <property type="entry name" value="Cytochrome P450"/>
    <property type="match status" value="1"/>
</dbReference>
<evidence type="ECO:0000256" key="3">
    <source>
        <dbReference type="ARBA" id="ARBA00022723"/>
    </source>
</evidence>
<dbReference type="Gene3D" id="1.10.630.10">
    <property type="entry name" value="Cytochrome P450"/>
    <property type="match status" value="1"/>
</dbReference>
<evidence type="ECO:0000256" key="5">
    <source>
        <dbReference type="ARBA" id="ARBA00023004"/>
    </source>
</evidence>
<dbReference type="InterPro" id="IPR052306">
    <property type="entry name" value="CYP450_71D"/>
</dbReference>
<keyword evidence="5" id="KW-0408">Iron</keyword>
<dbReference type="Gramene" id="rna27989">
    <property type="protein sequence ID" value="RHN65092.1"/>
    <property type="gene ID" value="gene27989"/>
</dbReference>
<dbReference type="Pfam" id="PF00067">
    <property type="entry name" value="p450"/>
    <property type="match status" value="1"/>
</dbReference>
<evidence type="ECO:0000256" key="6">
    <source>
        <dbReference type="ARBA" id="ARBA00023033"/>
    </source>
</evidence>
<keyword evidence="3" id="KW-0479">Metal-binding</keyword>
<dbReference type="GO" id="GO:0020037">
    <property type="term" value="F:heme binding"/>
    <property type="evidence" value="ECO:0007669"/>
    <property type="project" value="InterPro"/>
</dbReference>
<evidence type="ECO:0000256" key="4">
    <source>
        <dbReference type="ARBA" id="ARBA00023002"/>
    </source>
</evidence>
<comment type="caution">
    <text evidence="7">The sequence shown here is derived from an EMBL/GenBank/DDBJ whole genome shotgun (WGS) entry which is preliminary data.</text>
</comment>
<keyword evidence="2" id="KW-0349">Heme</keyword>
<gene>
    <name evidence="7" type="ORF">MtrunA17_Chr4g0076181</name>
</gene>
<dbReference type="AlphaFoldDB" id="A0A396IHM7"/>
<dbReference type="Proteomes" id="UP000265566">
    <property type="component" value="Chromosome 4"/>
</dbReference>
<evidence type="ECO:0000256" key="1">
    <source>
        <dbReference type="ARBA" id="ARBA00010617"/>
    </source>
</evidence>
<dbReference type="PANTHER" id="PTHR47953">
    <property type="entry name" value="OS08G0105600 PROTEIN"/>
    <property type="match status" value="1"/>
</dbReference>
<keyword evidence="4 7" id="KW-0560">Oxidoreductase</keyword>
<reference evidence="7" key="1">
    <citation type="journal article" date="2018" name="Nat. Plants">
        <title>Whole-genome landscape of Medicago truncatula symbiotic genes.</title>
        <authorList>
            <person name="Pecrix Y."/>
            <person name="Gamas P."/>
            <person name="Carrere S."/>
        </authorList>
    </citation>
    <scope>NUCLEOTIDE SEQUENCE</scope>
    <source>
        <tissue evidence="7">Leaves</tissue>
    </source>
</reference>